<name>A0A7M5VH92_9CNID</name>
<feature type="compositionally biased region" description="Pro residues" evidence="4">
    <location>
        <begin position="241"/>
        <end position="250"/>
    </location>
</feature>
<comment type="similarity">
    <text evidence="1">Belongs to the RRM TRSPAP family.</text>
</comment>
<keyword evidence="3" id="KW-0694">RNA-binding</keyword>
<feature type="region of interest" description="Disordered" evidence="4">
    <location>
        <begin position="237"/>
        <end position="270"/>
    </location>
</feature>
<keyword evidence="7" id="KW-1185">Reference proteome</keyword>
<evidence type="ECO:0000256" key="4">
    <source>
        <dbReference type="SAM" id="MobiDB-lite"/>
    </source>
</evidence>
<evidence type="ECO:0000256" key="2">
    <source>
        <dbReference type="ARBA" id="ARBA00033477"/>
    </source>
</evidence>
<feature type="compositionally biased region" description="Low complexity" evidence="4">
    <location>
        <begin position="182"/>
        <end position="193"/>
    </location>
</feature>
<dbReference type="PROSITE" id="PS50102">
    <property type="entry name" value="RRM"/>
    <property type="match status" value="1"/>
</dbReference>
<dbReference type="InterPro" id="IPR000504">
    <property type="entry name" value="RRM_dom"/>
</dbReference>
<dbReference type="Proteomes" id="UP000594262">
    <property type="component" value="Unplaced"/>
</dbReference>
<dbReference type="GeneID" id="136809916"/>
<dbReference type="GO" id="GO:0003723">
    <property type="term" value="F:RNA binding"/>
    <property type="evidence" value="ECO:0007669"/>
    <property type="project" value="UniProtKB-UniRule"/>
</dbReference>
<sequence>MSEEETTKESAVLWMGDISPEMDKDFVIEAFANMGFTAIDVKEMHNRNGERANYCFVDFGDVNVAREVLIKVDKEPIPGTDEKKFRLNRSEFGKGGAGVEKEFSLYVREISLEVTDEELLTFFQKKYSSVRAANIVRDVMGNSRGFGFVRFFNEEQFSRALRQMNGAKGLGQKVLHVNVASKGSGNKNKSAGGDHMPTDPSKMPKWMHQQMEYIQQMHQYMQQCHQFAQQAAAYAGWNQHHPPPSEPPPSSSKKDSKTKEEDEDGEITDEKTFINMVEKEHAKMISETTELEEDQELVDFDEPVDVAALNQAIIDRDDKFFFELEASKWDFETSFLKAQEQLRSR</sequence>
<proteinExistence type="inferred from homology"/>
<dbReference type="InterPro" id="IPR035979">
    <property type="entry name" value="RBD_domain_sf"/>
</dbReference>
<dbReference type="Gene3D" id="3.30.70.330">
    <property type="match status" value="2"/>
</dbReference>
<dbReference type="InterPro" id="IPR012677">
    <property type="entry name" value="Nucleotide-bd_a/b_plait_sf"/>
</dbReference>
<evidence type="ECO:0000313" key="7">
    <source>
        <dbReference type="Proteomes" id="UP000594262"/>
    </source>
</evidence>
<dbReference type="AlphaFoldDB" id="A0A7M5VH92"/>
<dbReference type="EnsemblMetazoa" id="CLYHEMT011874.1">
    <property type="protein sequence ID" value="CLYHEMP011874.1"/>
    <property type="gene ID" value="CLYHEMG011874"/>
</dbReference>
<accession>A0A7M5VH92</accession>
<organism evidence="6 7">
    <name type="scientific">Clytia hemisphaerica</name>
    <dbReference type="NCBI Taxonomy" id="252671"/>
    <lineage>
        <taxon>Eukaryota</taxon>
        <taxon>Metazoa</taxon>
        <taxon>Cnidaria</taxon>
        <taxon>Hydrozoa</taxon>
        <taxon>Hydroidolina</taxon>
        <taxon>Leptothecata</taxon>
        <taxon>Obeliida</taxon>
        <taxon>Clytiidae</taxon>
        <taxon>Clytia</taxon>
    </lineage>
</organism>
<evidence type="ECO:0000256" key="1">
    <source>
        <dbReference type="ARBA" id="ARBA00008920"/>
    </source>
</evidence>
<feature type="region of interest" description="Disordered" evidence="4">
    <location>
        <begin position="182"/>
        <end position="202"/>
    </location>
</feature>
<dbReference type="Pfam" id="PF00076">
    <property type="entry name" value="RRM_1"/>
    <property type="match status" value="1"/>
</dbReference>
<evidence type="ECO:0000313" key="6">
    <source>
        <dbReference type="EnsemblMetazoa" id="CLYHEMP011874.1"/>
    </source>
</evidence>
<dbReference type="SUPFAM" id="SSF54928">
    <property type="entry name" value="RNA-binding domain, RBD"/>
    <property type="match status" value="1"/>
</dbReference>
<dbReference type="OrthoDB" id="446113at2759"/>
<dbReference type="PANTHER" id="PTHR37457:SF3">
    <property type="entry name" value="TRNA SELENOCYSTEINE-ASSOCIATED PROTEIN 1"/>
    <property type="match status" value="1"/>
</dbReference>
<dbReference type="PANTHER" id="PTHR37457">
    <property type="entry name" value="TRNA SELENOCYSTEINE 1-ASSOCIATED PROTEIN 1-RELATED"/>
    <property type="match status" value="1"/>
</dbReference>
<dbReference type="RefSeq" id="XP_066922584.1">
    <property type="nucleotide sequence ID" value="XM_067066483.1"/>
</dbReference>
<evidence type="ECO:0000256" key="3">
    <source>
        <dbReference type="PROSITE-ProRule" id="PRU00176"/>
    </source>
</evidence>
<dbReference type="InterPro" id="IPR040434">
    <property type="entry name" value="TSAP1"/>
</dbReference>
<feature type="domain" description="RRM" evidence="5">
    <location>
        <begin position="103"/>
        <end position="182"/>
    </location>
</feature>
<dbReference type="SMART" id="SM00360">
    <property type="entry name" value="RRM"/>
    <property type="match status" value="2"/>
</dbReference>
<evidence type="ECO:0000259" key="5">
    <source>
        <dbReference type="PROSITE" id="PS50102"/>
    </source>
</evidence>
<protein>
    <recommendedName>
        <fullName evidence="2">tRNA selenocysteine-associated protein 1</fullName>
    </recommendedName>
</protein>
<reference evidence="6" key="1">
    <citation type="submission" date="2021-01" db="UniProtKB">
        <authorList>
            <consortium name="EnsemblMetazoa"/>
        </authorList>
    </citation>
    <scope>IDENTIFICATION</scope>
</reference>